<dbReference type="EMBL" id="JACHGF010000001">
    <property type="protein sequence ID" value="MBB5282598.1"/>
    <property type="molecule type" value="Genomic_DNA"/>
</dbReference>
<evidence type="ECO:0000259" key="7">
    <source>
        <dbReference type="Pfam" id="PF00703"/>
    </source>
</evidence>
<evidence type="ECO:0000256" key="1">
    <source>
        <dbReference type="ARBA" id="ARBA00000829"/>
    </source>
</evidence>
<evidence type="ECO:0000313" key="10">
    <source>
        <dbReference type="Proteomes" id="UP000557307"/>
    </source>
</evidence>
<dbReference type="Pfam" id="PF00703">
    <property type="entry name" value="Glyco_hydro_2"/>
    <property type="match status" value="1"/>
</dbReference>
<evidence type="ECO:0000256" key="3">
    <source>
        <dbReference type="ARBA" id="ARBA00012754"/>
    </source>
</evidence>
<comment type="similarity">
    <text evidence="2">Belongs to the glycosyl hydrolase 2 family.</text>
</comment>
<keyword evidence="5 9" id="KW-0326">Glycosidase</keyword>
<evidence type="ECO:0000313" key="9">
    <source>
        <dbReference type="EMBL" id="MBB5282598.1"/>
    </source>
</evidence>
<protein>
    <recommendedName>
        <fullName evidence="3">beta-mannosidase</fullName>
        <ecNumber evidence="3">3.2.1.25</ecNumber>
    </recommendedName>
</protein>
<dbReference type="PANTHER" id="PTHR43730:SF1">
    <property type="entry name" value="BETA-MANNOSIDASE"/>
    <property type="match status" value="1"/>
</dbReference>
<dbReference type="GO" id="GO:0004567">
    <property type="term" value="F:beta-mannosidase activity"/>
    <property type="evidence" value="ECO:0007669"/>
    <property type="project" value="UniProtKB-EC"/>
</dbReference>
<dbReference type="PANTHER" id="PTHR43730">
    <property type="entry name" value="BETA-MANNOSIDASE"/>
    <property type="match status" value="1"/>
</dbReference>
<dbReference type="Proteomes" id="UP000557307">
    <property type="component" value="Unassembled WGS sequence"/>
</dbReference>
<dbReference type="InterPro" id="IPR017853">
    <property type="entry name" value="GH"/>
</dbReference>
<proteinExistence type="inferred from homology"/>
<keyword evidence="10" id="KW-1185">Reference proteome</keyword>
<dbReference type="InterPro" id="IPR036156">
    <property type="entry name" value="Beta-gal/glucu_dom_sf"/>
</dbReference>
<feature type="domain" description="Beta-mannosidase-like galactose-binding" evidence="8">
    <location>
        <begin position="68"/>
        <end position="173"/>
    </location>
</feature>
<comment type="caution">
    <text evidence="9">The sequence shown here is derived from an EMBL/GenBank/DDBJ whole genome shotgun (WGS) entry which is preliminary data.</text>
</comment>
<dbReference type="InterPro" id="IPR054593">
    <property type="entry name" value="Beta-mannosidase-like_N2"/>
</dbReference>
<accession>A0A840TRI4</accession>
<dbReference type="GO" id="GO:0006516">
    <property type="term" value="P:glycoprotein catabolic process"/>
    <property type="evidence" value="ECO:0007669"/>
    <property type="project" value="TreeGrafter"/>
</dbReference>
<dbReference type="InterPro" id="IPR008979">
    <property type="entry name" value="Galactose-bd-like_sf"/>
</dbReference>
<dbReference type="RefSeq" id="WP_246439564.1">
    <property type="nucleotide sequence ID" value="NZ_JACHGF010000001.1"/>
</dbReference>
<comment type="catalytic activity">
    <reaction evidence="1">
        <text>Hydrolysis of terminal, non-reducing beta-D-mannose residues in beta-D-mannosides.</text>
        <dbReference type="EC" id="3.2.1.25"/>
    </reaction>
</comment>
<sequence>MMKKLLSILLLAGHFSFGQSAKNLWQPYRISERSGAAHVDLSGPGWTLGHTDQPIASLSDLTSLKDPFETSIPNSVHWSYYKAGKLPHPYYHKNSEQYLFMDEKVWYYKKTFDKPTLSDSDLAFLCFDGIDYFARVWLNDSLLGVHEGMFGGPTVEVSRFLKAKNELIVEVRAGNWGQKASRLEDLPRIGGTGERDYSKRTGFNPRASGKIIKPWVISGGSGGEAFFSVGLWQGVRLEIMPTFHLERPYLTTQSLSATQGQLHLSLEILANTHSLGKTLHPWQNTQLNHPNEKGSRYDPAPGKWSVQVEMIPKNPAAKRLAKPLIQEFPLSLYEGRNWLEKDLTLANPALWNPNGLGDANLYEVKLTLKKDQKPIDQLRFDYGLRTIERVATAGPRTFDRWENWQFVVNGQKLFVKGMNFTPQDILLDVPYERYRWTLEAAQKMGVQLIRIWGGGLLETDHLYRICNELGIMVWQDFPIGNQDTPGYPQDVWEAQVVQTIFRLRNHPSLAVWCGGNEFNPYSFGNAATIGILERNLDIFDKTRFFVRTTPDDGSMHAYPDMDPSWYNRSYKYEAWVSETGMHSIPEPAVFRETVAEKEFFDLGNMWENDFAEKHPEFTHHFTEYGPSRVPRMLSRASHISDMKDPSLETISEATQVGAGEFYQIFSEKMQGNYPVTAGLMPWVFKRHWPVIAIQLMDWFGHAAAPYYFLKRTYEPTHVAADLPRLLWKAGETLPLNARITHALPSDLRGTVQVSVLDDSFKPLYSKTLPIHQQASSRATITPLLDMGSFNIPATYTDRYLFVLLEFKDQGGKLLSRSFYFPRVLTKMEEPDFYKKYVNEPINWITLEKGPFLKPSVEKTSTQLSLVKLSEQKTAPDRSVVKLRVTNTGKIPAFMLKVDISGTKRAFTASDNFDWLAAGESRTIELDVLWRDPAGAAQAVLEVSAWNAPKQEIKP</sequence>
<dbReference type="InterPro" id="IPR006102">
    <property type="entry name" value="Ig-like_GH2"/>
</dbReference>
<evidence type="ECO:0000256" key="2">
    <source>
        <dbReference type="ARBA" id="ARBA00007401"/>
    </source>
</evidence>
<dbReference type="EC" id="3.2.1.25" evidence="3"/>
<keyword evidence="4 9" id="KW-0378">Hydrolase</keyword>
<dbReference type="InterPro" id="IPR050887">
    <property type="entry name" value="Beta-mannosidase_GH2"/>
</dbReference>
<dbReference type="SUPFAM" id="SSF49785">
    <property type="entry name" value="Galactose-binding domain-like"/>
    <property type="match status" value="1"/>
</dbReference>
<dbReference type="Gene3D" id="2.60.40.10">
    <property type="entry name" value="Immunoglobulins"/>
    <property type="match status" value="2"/>
</dbReference>
<feature type="chain" id="PRO_5032936115" description="beta-mannosidase" evidence="6">
    <location>
        <begin position="22"/>
        <end position="954"/>
    </location>
</feature>
<reference evidence="9 10" key="1">
    <citation type="submission" date="2020-08" db="EMBL/GenBank/DDBJ databases">
        <title>Genomic Encyclopedia of Type Strains, Phase IV (KMG-IV): sequencing the most valuable type-strain genomes for metagenomic binning, comparative biology and taxonomic classification.</title>
        <authorList>
            <person name="Goeker M."/>
        </authorList>
    </citation>
    <scope>NUCLEOTIDE SEQUENCE [LARGE SCALE GENOMIC DNA]</scope>
    <source>
        <strain evidence="9 10">DSM 105074</strain>
    </source>
</reference>
<evidence type="ECO:0000256" key="6">
    <source>
        <dbReference type="SAM" id="SignalP"/>
    </source>
</evidence>
<dbReference type="InterPro" id="IPR013783">
    <property type="entry name" value="Ig-like_fold"/>
</dbReference>
<dbReference type="Pfam" id="PF22666">
    <property type="entry name" value="Glyco_hydro_2_N2"/>
    <property type="match status" value="1"/>
</dbReference>
<dbReference type="AlphaFoldDB" id="A0A840TRI4"/>
<organism evidence="9 10">
    <name type="scientific">Rhabdobacter roseus</name>
    <dbReference type="NCBI Taxonomy" id="1655419"/>
    <lineage>
        <taxon>Bacteria</taxon>
        <taxon>Pseudomonadati</taxon>
        <taxon>Bacteroidota</taxon>
        <taxon>Cytophagia</taxon>
        <taxon>Cytophagales</taxon>
        <taxon>Cytophagaceae</taxon>
        <taxon>Rhabdobacter</taxon>
    </lineage>
</organism>
<evidence type="ECO:0000259" key="8">
    <source>
        <dbReference type="Pfam" id="PF22666"/>
    </source>
</evidence>
<feature type="signal peptide" evidence="6">
    <location>
        <begin position="1"/>
        <end position="21"/>
    </location>
</feature>
<dbReference type="SUPFAM" id="SSF49303">
    <property type="entry name" value="beta-Galactosidase/glucuronidase domain"/>
    <property type="match status" value="2"/>
</dbReference>
<dbReference type="GO" id="GO:0005975">
    <property type="term" value="P:carbohydrate metabolic process"/>
    <property type="evidence" value="ECO:0007669"/>
    <property type="project" value="InterPro"/>
</dbReference>
<dbReference type="Gene3D" id="2.60.120.260">
    <property type="entry name" value="Galactose-binding domain-like"/>
    <property type="match status" value="1"/>
</dbReference>
<evidence type="ECO:0000256" key="5">
    <source>
        <dbReference type="ARBA" id="ARBA00023295"/>
    </source>
</evidence>
<feature type="domain" description="Glycoside hydrolase family 2 immunoglobulin-like beta-sandwich" evidence="7">
    <location>
        <begin position="342"/>
        <end position="385"/>
    </location>
</feature>
<dbReference type="Gene3D" id="3.20.20.80">
    <property type="entry name" value="Glycosidases"/>
    <property type="match status" value="1"/>
</dbReference>
<evidence type="ECO:0000256" key="4">
    <source>
        <dbReference type="ARBA" id="ARBA00022801"/>
    </source>
</evidence>
<name>A0A840TRI4_9BACT</name>
<keyword evidence="6" id="KW-0732">Signal</keyword>
<gene>
    <name evidence="9" type="ORF">HNQ92_000719</name>
</gene>
<dbReference type="SUPFAM" id="SSF51445">
    <property type="entry name" value="(Trans)glycosidases"/>
    <property type="match status" value="1"/>
</dbReference>